<dbReference type="RefSeq" id="WP_154407040.1">
    <property type="nucleotide sequence ID" value="NZ_VUNR01000013.1"/>
</dbReference>
<dbReference type="AlphaFoldDB" id="A0A6I2UJH1"/>
<comment type="similarity">
    <text evidence="1">Belongs to the DnaB/DnaD family.</text>
</comment>
<dbReference type="InterPro" id="IPR006343">
    <property type="entry name" value="DnaB/C_C"/>
</dbReference>
<protein>
    <submittedName>
        <fullName evidence="4">DnaD domain protein</fullName>
    </submittedName>
</protein>
<dbReference type="Proteomes" id="UP000433181">
    <property type="component" value="Unassembled WGS sequence"/>
</dbReference>
<gene>
    <name evidence="4" type="ORF">FYJ84_07760</name>
</gene>
<organism evidence="4 5">
    <name type="scientific">Anaerovibrio slackiae</name>
    <dbReference type="NCBI Taxonomy" id="2652309"/>
    <lineage>
        <taxon>Bacteria</taxon>
        <taxon>Bacillati</taxon>
        <taxon>Bacillota</taxon>
        <taxon>Negativicutes</taxon>
        <taxon>Selenomonadales</taxon>
        <taxon>Selenomonadaceae</taxon>
        <taxon>Anaerovibrio</taxon>
    </lineage>
</organism>
<evidence type="ECO:0000259" key="3">
    <source>
        <dbReference type="Pfam" id="PF07261"/>
    </source>
</evidence>
<sequence length="388" mass="42791">MAERRMFSSRVTGAARFLRLPPSAQALYFHLGLYADDEGIAEGFSVVGMVRGRDEDLFLLEEKGFVKILNEDLVTYIVDWNECNQLRADRAKQSIYHDLLVDYLGRHSEEGAATYRHAVGGGLQEDHHAVDGDAPGDHYAVDGAVSDSRHAVGGRVSEDCHAVDSELSADCQQTAAKCPQADNQMSATCRQSAADCPQTVSELPTSRGELSADCQQTAAKCPPSIVEDSIGKYRGVYTAATTNYSDSSRVIEPPVDNCVEKLRQQKQGSPISRKDPRLAEVFTLYQDNIHSIPNQVEADDLASLYDEFGREWLVQAIREAARARARSIKYIISILESWAKKGVSEPWKHQDKKRPAGGAVLELPKNKQQKTHSEKVADIAQQAIDMLG</sequence>
<dbReference type="GeneID" id="96780159"/>
<feature type="region of interest" description="Disordered" evidence="2">
    <location>
        <begin position="345"/>
        <end position="375"/>
    </location>
</feature>
<dbReference type="InterPro" id="IPR034829">
    <property type="entry name" value="DnaD-like_sf"/>
</dbReference>
<dbReference type="SUPFAM" id="SSF158499">
    <property type="entry name" value="DnaD domain-like"/>
    <property type="match status" value="1"/>
</dbReference>
<proteinExistence type="inferred from homology"/>
<accession>A0A6I2UJH1</accession>
<feature type="domain" description="DnaB/C C-terminal" evidence="3">
    <location>
        <begin position="282"/>
        <end position="345"/>
    </location>
</feature>
<comment type="caution">
    <text evidence="4">The sequence shown here is derived from an EMBL/GenBank/DDBJ whole genome shotgun (WGS) entry which is preliminary data.</text>
</comment>
<keyword evidence="5" id="KW-1185">Reference proteome</keyword>
<dbReference type="EMBL" id="VUNR01000013">
    <property type="protein sequence ID" value="MSU08876.1"/>
    <property type="molecule type" value="Genomic_DNA"/>
</dbReference>
<dbReference type="NCBIfam" id="TIGR01446">
    <property type="entry name" value="DnaD_dom"/>
    <property type="match status" value="1"/>
</dbReference>
<dbReference type="Pfam" id="PF07261">
    <property type="entry name" value="DnaB_2"/>
    <property type="match status" value="1"/>
</dbReference>
<name>A0A6I2UJH1_9FIRM</name>
<evidence type="ECO:0000313" key="5">
    <source>
        <dbReference type="Proteomes" id="UP000433181"/>
    </source>
</evidence>
<evidence type="ECO:0000313" key="4">
    <source>
        <dbReference type="EMBL" id="MSU08876.1"/>
    </source>
</evidence>
<reference evidence="4 5" key="1">
    <citation type="submission" date="2019-08" db="EMBL/GenBank/DDBJ databases">
        <title>In-depth cultivation of the pig gut microbiome towards novel bacterial diversity and tailored functional studies.</title>
        <authorList>
            <person name="Wylensek D."/>
            <person name="Hitch T.C.A."/>
            <person name="Clavel T."/>
        </authorList>
    </citation>
    <scope>NUCLEOTIDE SEQUENCE [LARGE SCALE GENOMIC DNA]</scope>
    <source>
        <strain evidence="4 5">WCA-693-APC-5D-A</strain>
    </source>
</reference>
<dbReference type="Gene3D" id="1.10.10.630">
    <property type="entry name" value="DnaD domain-like"/>
    <property type="match status" value="1"/>
</dbReference>
<evidence type="ECO:0000256" key="1">
    <source>
        <dbReference type="ARBA" id="ARBA00093462"/>
    </source>
</evidence>
<evidence type="ECO:0000256" key="2">
    <source>
        <dbReference type="SAM" id="MobiDB-lite"/>
    </source>
</evidence>